<dbReference type="PROSITE" id="PS51077">
    <property type="entry name" value="HTH_ICLR"/>
    <property type="match status" value="1"/>
</dbReference>
<reference evidence="6 7" key="2">
    <citation type="submission" date="2020-06" db="EMBL/GenBank/DDBJ databases">
        <title>Antribacter stalactiti gen. nov., sp. nov., a new member of the family Nacardiaceae isolated from a cave.</title>
        <authorList>
            <person name="Kim I.S."/>
        </authorList>
    </citation>
    <scope>NUCLEOTIDE SEQUENCE [LARGE SCALE GENOMIC DNA]</scope>
    <source>
        <strain evidence="6 7">YC2-7</strain>
    </source>
</reference>
<feature type="domain" description="HTH iclR-type" evidence="4">
    <location>
        <begin position="8"/>
        <end position="69"/>
    </location>
</feature>
<dbReference type="Pfam" id="PF09339">
    <property type="entry name" value="HTH_IclR"/>
    <property type="match status" value="1"/>
</dbReference>
<proteinExistence type="predicted"/>
<gene>
    <name evidence="6" type="ORF">FGL95_11970</name>
</gene>
<keyword evidence="3" id="KW-0804">Transcription</keyword>
<dbReference type="GO" id="GO:0003700">
    <property type="term" value="F:DNA-binding transcription factor activity"/>
    <property type="evidence" value="ECO:0007669"/>
    <property type="project" value="TreeGrafter"/>
</dbReference>
<evidence type="ECO:0000259" key="5">
    <source>
        <dbReference type="PROSITE" id="PS51078"/>
    </source>
</evidence>
<accession>A0A848KBR3</accession>
<evidence type="ECO:0000256" key="3">
    <source>
        <dbReference type="ARBA" id="ARBA00023163"/>
    </source>
</evidence>
<dbReference type="RefSeq" id="WP_169586901.1">
    <property type="nucleotide sequence ID" value="NZ_VCQU01000003.1"/>
</dbReference>
<dbReference type="Gene3D" id="3.30.450.40">
    <property type="match status" value="1"/>
</dbReference>
<protein>
    <submittedName>
        <fullName evidence="6">IclR family transcriptional regulator</fullName>
    </submittedName>
</protein>
<dbReference type="InterPro" id="IPR005471">
    <property type="entry name" value="Tscrpt_reg_IclR_N"/>
</dbReference>
<dbReference type="InterPro" id="IPR050707">
    <property type="entry name" value="HTH_MetabolicPath_Reg"/>
</dbReference>
<organism evidence="6 7">
    <name type="scientific">Antrihabitans stalactiti</name>
    <dbReference type="NCBI Taxonomy" id="2584121"/>
    <lineage>
        <taxon>Bacteria</taxon>
        <taxon>Bacillati</taxon>
        <taxon>Actinomycetota</taxon>
        <taxon>Actinomycetes</taxon>
        <taxon>Mycobacteriales</taxon>
        <taxon>Nocardiaceae</taxon>
        <taxon>Antrihabitans</taxon>
    </lineage>
</organism>
<evidence type="ECO:0000256" key="1">
    <source>
        <dbReference type="ARBA" id="ARBA00023015"/>
    </source>
</evidence>
<dbReference type="Gene3D" id="1.10.10.10">
    <property type="entry name" value="Winged helix-like DNA-binding domain superfamily/Winged helix DNA-binding domain"/>
    <property type="match status" value="1"/>
</dbReference>
<dbReference type="SUPFAM" id="SSF46785">
    <property type="entry name" value="Winged helix' DNA-binding domain"/>
    <property type="match status" value="1"/>
</dbReference>
<reference evidence="6 7" key="1">
    <citation type="submission" date="2019-05" db="EMBL/GenBank/DDBJ databases">
        <authorList>
            <person name="Lee S.D."/>
        </authorList>
    </citation>
    <scope>NUCLEOTIDE SEQUENCE [LARGE SCALE GENOMIC DNA]</scope>
    <source>
        <strain evidence="6 7">YC2-7</strain>
    </source>
</reference>
<dbReference type="PANTHER" id="PTHR30136">
    <property type="entry name" value="HELIX-TURN-HELIX TRANSCRIPTIONAL REGULATOR, ICLR FAMILY"/>
    <property type="match status" value="1"/>
</dbReference>
<dbReference type="InterPro" id="IPR036388">
    <property type="entry name" value="WH-like_DNA-bd_sf"/>
</dbReference>
<dbReference type="Pfam" id="PF01614">
    <property type="entry name" value="IclR_C"/>
    <property type="match status" value="1"/>
</dbReference>
<evidence type="ECO:0000259" key="4">
    <source>
        <dbReference type="PROSITE" id="PS51077"/>
    </source>
</evidence>
<feature type="domain" description="IclR-ED" evidence="5">
    <location>
        <begin position="70"/>
        <end position="248"/>
    </location>
</feature>
<name>A0A848KBR3_9NOCA</name>
<dbReference type="Proteomes" id="UP000535543">
    <property type="component" value="Unassembled WGS sequence"/>
</dbReference>
<evidence type="ECO:0000256" key="2">
    <source>
        <dbReference type="ARBA" id="ARBA00023125"/>
    </source>
</evidence>
<dbReference type="AlphaFoldDB" id="A0A848KBR3"/>
<dbReference type="PROSITE" id="PS51078">
    <property type="entry name" value="ICLR_ED"/>
    <property type="match status" value="1"/>
</dbReference>
<dbReference type="InterPro" id="IPR029016">
    <property type="entry name" value="GAF-like_dom_sf"/>
</dbReference>
<dbReference type="SUPFAM" id="SSF55781">
    <property type="entry name" value="GAF domain-like"/>
    <property type="match status" value="1"/>
</dbReference>
<dbReference type="GO" id="GO:0045892">
    <property type="term" value="P:negative regulation of DNA-templated transcription"/>
    <property type="evidence" value="ECO:0007669"/>
    <property type="project" value="TreeGrafter"/>
</dbReference>
<keyword evidence="2" id="KW-0238">DNA-binding</keyword>
<dbReference type="InterPro" id="IPR036390">
    <property type="entry name" value="WH_DNA-bd_sf"/>
</dbReference>
<evidence type="ECO:0000313" key="7">
    <source>
        <dbReference type="Proteomes" id="UP000535543"/>
    </source>
</evidence>
<keyword evidence="1" id="KW-0805">Transcription regulation</keyword>
<comment type="caution">
    <text evidence="6">The sequence shown here is derived from an EMBL/GenBank/DDBJ whole genome shotgun (WGS) entry which is preliminary data.</text>
</comment>
<dbReference type="EMBL" id="VCQU01000003">
    <property type="protein sequence ID" value="NMN95751.1"/>
    <property type="molecule type" value="Genomic_DNA"/>
</dbReference>
<dbReference type="PANTHER" id="PTHR30136:SF24">
    <property type="entry name" value="HTH-TYPE TRANSCRIPTIONAL REPRESSOR ALLR"/>
    <property type="match status" value="1"/>
</dbReference>
<sequence>MADEGPARTVTSKVLRILGAYESGPAVRTLTELAEAADIPLPTAHRLVGELVDWGALKRDESGRYRIGLRLWKVAQNAGRQLRETARPYLMDLFALTGETSQIAIRDGHEALYVDRMYSSRRIPRATRIGGKLPLHATAVGKVLLAFEEPWMREAYLARKLEALTPHTHVNPSFLRAEIAQIVAQHYAIAVEEVRLGTCSIAVPVMVTPDHAVAAIGLVLPSSQAKQITRHLPALQRVAAQLEPVARRWPNSRLLVQSLADETPQDD</sequence>
<keyword evidence="7" id="KW-1185">Reference proteome</keyword>
<dbReference type="InterPro" id="IPR014757">
    <property type="entry name" value="Tscrpt_reg_IclR_C"/>
</dbReference>
<dbReference type="GO" id="GO:0003677">
    <property type="term" value="F:DNA binding"/>
    <property type="evidence" value="ECO:0007669"/>
    <property type="project" value="UniProtKB-KW"/>
</dbReference>
<evidence type="ECO:0000313" key="6">
    <source>
        <dbReference type="EMBL" id="NMN95751.1"/>
    </source>
</evidence>
<dbReference type="SMART" id="SM00346">
    <property type="entry name" value="HTH_ICLR"/>
    <property type="match status" value="1"/>
</dbReference>